<reference evidence="2 3" key="1">
    <citation type="submission" date="2021-06" db="EMBL/GenBank/DDBJ databases">
        <title>Caerostris extrusa draft genome.</title>
        <authorList>
            <person name="Kono N."/>
            <person name="Arakawa K."/>
        </authorList>
    </citation>
    <scope>NUCLEOTIDE SEQUENCE [LARGE SCALE GENOMIC DNA]</scope>
</reference>
<proteinExistence type="predicted"/>
<protein>
    <submittedName>
        <fullName evidence="2">Uncharacterized protein</fullName>
    </submittedName>
</protein>
<dbReference type="AlphaFoldDB" id="A0AAV4URE2"/>
<evidence type="ECO:0000256" key="1">
    <source>
        <dbReference type="SAM" id="MobiDB-lite"/>
    </source>
</evidence>
<evidence type="ECO:0000313" key="2">
    <source>
        <dbReference type="EMBL" id="GIY60318.1"/>
    </source>
</evidence>
<feature type="compositionally biased region" description="Polar residues" evidence="1">
    <location>
        <begin position="90"/>
        <end position="105"/>
    </location>
</feature>
<feature type="region of interest" description="Disordered" evidence="1">
    <location>
        <begin position="90"/>
        <end position="114"/>
    </location>
</feature>
<organism evidence="2 3">
    <name type="scientific">Caerostris extrusa</name>
    <name type="common">Bark spider</name>
    <name type="synonym">Caerostris bankana</name>
    <dbReference type="NCBI Taxonomy" id="172846"/>
    <lineage>
        <taxon>Eukaryota</taxon>
        <taxon>Metazoa</taxon>
        <taxon>Ecdysozoa</taxon>
        <taxon>Arthropoda</taxon>
        <taxon>Chelicerata</taxon>
        <taxon>Arachnida</taxon>
        <taxon>Araneae</taxon>
        <taxon>Araneomorphae</taxon>
        <taxon>Entelegynae</taxon>
        <taxon>Araneoidea</taxon>
        <taxon>Araneidae</taxon>
        <taxon>Caerostris</taxon>
    </lineage>
</organism>
<accession>A0AAV4URE2</accession>
<keyword evidence="3" id="KW-1185">Reference proteome</keyword>
<evidence type="ECO:0000313" key="3">
    <source>
        <dbReference type="Proteomes" id="UP001054945"/>
    </source>
</evidence>
<comment type="caution">
    <text evidence="2">The sequence shown here is derived from an EMBL/GenBank/DDBJ whole genome shotgun (WGS) entry which is preliminary data.</text>
</comment>
<sequence length="159" mass="18328">MKDIICIRSRLNYLISLFLKIHYSITIEKSKSEISHQNKSTRITDITHFRQPTLSWSTRVCVDLVFPFIRSDSPTKPSPIIFVPSEAWSNYRSSERGQLSRTDPPNNEPREEYQEKKAQCVNLMSSSQVMSLTLHQQKIISIVIQETVSDQLSLLSSAR</sequence>
<name>A0AAV4URE2_CAEEX</name>
<dbReference type="Proteomes" id="UP001054945">
    <property type="component" value="Unassembled WGS sequence"/>
</dbReference>
<dbReference type="EMBL" id="BPLR01013309">
    <property type="protein sequence ID" value="GIY60318.1"/>
    <property type="molecule type" value="Genomic_DNA"/>
</dbReference>
<gene>
    <name evidence="2" type="ORF">CEXT_246571</name>
</gene>